<evidence type="ECO:0000313" key="5">
    <source>
        <dbReference type="Proteomes" id="UP000562254"/>
    </source>
</evidence>
<comment type="caution">
    <text evidence="4">The sequence shown here is derived from an EMBL/GenBank/DDBJ whole genome shotgun (WGS) entry which is preliminary data.</text>
</comment>
<dbReference type="RefSeq" id="WP_184486901.1">
    <property type="nucleotide sequence ID" value="NZ_JAAEDJ010000193.1"/>
</dbReference>
<feature type="domain" description="NADH-quinone oxidoreductase subunit D" evidence="3">
    <location>
        <begin position="276"/>
        <end position="427"/>
    </location>
</feature>
<sequence>MSAVSLIRAGAPQGARPFERHLLGPEAWSRLPQALAADPSLALLALWAEPGMVHAAFLDEAAGAPLLASVPAEGGRYAALSPARPGAIRFERMIRDLWGLVAEGAVDLRPWLDHGRWPVMGPMSASPAPMPGAEPPQPAFLPAEGEGIHQIPVGPIHAGVIEPGHFRFHIQGEVVVRLEARLGYKHKGTLSLMLGKSPRAAAAFAARLSGDSTVAHGWAFAAAAEAALGLAVPPRAVALRALMAELERIHNHLNDWGFVCNDAAFAFPHARCGLLREGVLRACQAAFGHRLMMDRVLPGGVATDLAPDGAAAILAALAAVEAEVPALMRIYESHASLQDRVVGTGFLDPAHAQAFAAGGFVGRASGRRFDARFMPGYAPYDLLAPPVAVEAGGDVDARVRVRVAELRNSVMLARRLLAELPEGATMAPLPEGGGEGTALIEGFRGECLAWMRLDDGGLIRGVFLRDPSWLQWPLLEAAIEGNIVADFPLCNKSFNCSYSGVDL</sequence>
<dbReference type="PANTHER" id="PTHR43485">
    <property type="entry name" value="HYDROGENASE-4 COMPONENT G"/>
    <property type="match status" value="1"/>
</dbReference>
<dbReference type="Proteomes" id="UP000562254">
    <property type="component" value="Unassembled WGS sequence"/>
</dbReference>
<dbReference type="EMBL" id="JACIJE010000013">
    <property type="protein sequence ID" value="MBB5691514.1"/>
    <property type="molecule type" value="Genomic_DNA"/>
</dbReference>
<dbReference type="AlphaFoldDB" id="A0A840YC98"/>
<dbReference type="GO" id="GO:0016651">
    <property type="term" value="F:oxidoreductase activity, acting on NAD(P)H"/>
    <property type="evidence" value="ECO:0007669"/>
    <property type="project" value="InterPro"/>
</dbReference>
<dbReference type="Gene3D" id="1.10.645.10">
    <property type="entry name" value="Cytochrome-c3 Hydrogenase, chain B"/>
    <property type="match status" value="1"/>
</dbReference>
<dbReference type="InterPro" id="IPR037232">
    <property type="entry name" value="NADH_quin_OxRdtase_su_C/D-like"/>
</dbReference>
<organism evidence="4 5">
    <name type="scientific">Neoroseomonas alkaliterrae</name>
    <dbReference type="NCBI Taxonomy" id="1452450"/>
    <lineage>
        <taxon>Bacteria</taxon>
        <taxon>Pseudomonadati</taxon>
        <taxon>Pseudomonadota</taxon>
        <taxon>Alphaproteobacteria</taxon>
        <taxon>Acetobacterales</taxon>
        <taxon>Acetobacteraceae</taxon>
        <taxon>Neoroseomonas</taxon>
    </lineage>
</organism>
<evidence type="ECO:0000313" key="4">
    <source>
        <dbReference type="EMBL" id="MBB5691514.1"/>
    </source>
</evidence>
<dbReference type="GO" id="GO:0048038">
    <property type="term" value="F:quinone binding"/>
    <property type="evidence" value="ECO:0007669"/>
    <property type="project" value="InterPro"/>
</dbReference>
<dbReference type="GO" id="GO:0051287">
    <property type="term" value="F:NAD binding"/>
    <property type="evidence" value="ECO:0007669"/>
    <property type="project" value="InterPro"/>
</dbReference>
<accession>A0A840YC98</accession>
<feature type="binding site" evidence="2">
    <location>
        <position position="464"/>
    </location>
    <ligand>
        <name>Mg(2+)</name>
        <dbReference type="ChEBI" id="CHEBI:18420"/>
    </ligand>
</feature>
<gene>
    <name evidence="4" type="ORF">FHS88_003671</name>
</gene>
<proteinExistence type="predicted"/>
<dbReference type="InterPro" id="IPR001501">
    <property type="entry name" value="Ni-dep_hyd_lsu"/>
</dbReference>
<keyword evidence="2" id="KW-0479">Metal-binding</keyword>
<dbReference type="InterPro" id="IPR029014">
    <property type="entry name" value="NiFe-Hase_large"/>
</dbReference>
<evidence type="ECO:0000259" key="3">
    <source>
        <dbReference type="Pfam" id="PF00346"/>
    </source>
</evidence>
<dbReference type="SUPFAM" id="SSF143243">
    <property type="entry name" value="Nqo5-like"/>
    <property type="match status" value="1"/>
</dbReference>
<protein>
    <submittedName>
        <fullName evidence="4">Ni,Fe-hydrogenase III large subunit</fullName>
    </submittedName>
</protein>
<dbReference type="GO" id="GO:0016151">
    <property type="term" value="F:nickel cation binding"/>
    <property type="evidence" value="ECO:0007669"/>
    <property type="project" value="InterPro"/>
</dbReference>
<evidence type="ECO:0000256" key="1">
    <source>
        <dbReference type="ARBA" id="ARBA00023002"/>
    </source>
</evidence>
<reference evidence="4 5" key="1">
    <citation type="submission" date="2020-08" db="EMBL/GenBank/DDBJ databases">
        <title>Genomic Encyclopedia of Type Strains, Phase IV (KMG-IV): sequencing the most valuable type-strain genomes for metagenomic binning, comparative biology and taxonomic classification.</title>
        <authorList>
            <person name="Goeker M."/>
        </authorList>
    </citation>
    <scope>NUCLEOTIDE SEQUENCE [LARGE SCALE GENOMIC DNA]</scope>
    <source>
        <strain evidence="4 5">DSM 25895</strain>
    </source>
</reference>
<dbReference type="SUPFAM" id="SSF56762">
    <property type="entry name" value="HydB/Nqo4-like"/>
    <property type="match status" value="1"/>
</dbReference>
<name>A0A840YC98_9PROT</name>
<keyword evidence="2" id="KW-0460">Magnesium</keyword>
<keyword evidence="1" id="KW-0560">Oxidoreductase</keyword>
<dbReference type="PANTHER" id="PTHR43485:SF1">
    <property type="entry name" value="FORMATE HYDROGENLYASE SUBUNIT 5-RELATED"/>
    <property type="match status" value="1"/>
</dbReference>
<dbReference type="InterPro" id="IPR001135">
    <property type="entry name" value="NADH_Q_OxRdtase_suD"/>
</dbReference>
<dbReference type="Pfam" id="PF00374">
    <property type="entry name" value="NiFeSe_Hases"/>
    <property type="match status" value="1"/>
</dbReference>
<dbReference type="InterPro" id="IPR052197">
    <property type="entry name" value="ComplexI_49kDa-like"/>
</dbReference>
<evidence type="ECO:0000256" key="2">
    <source>
        <dbReference type="PIRSR" id="PIRSR601501-1"/>
    </source>
</evidence>
<keyword evidence="5" id="KW-1185">Reference proteome</keyword>
<dbReference type="Pfam" id="PF00346">
    <property type="entry name" value="Complex1_49kDa"/>
    <property type="match status" value="1"/>
</dbReference>